<organism evidence="3 4">
    <name type="scientific">Helicobacter macacae MIT 99-5501</name>
    <dbReference type="NCBI Taxonomy" id="1357400"/>
    <lineage>
        <taxon>Bacteria</taxon>
        <taxon>Pseudomonadati</taxon>
        <taxon>Campylobacterota</taxon>
        <taxon>Epsilonproteobacteria</taxon>
        <taxon>Campylobacterales</taxon>
        <taxon>Helicobacteraceae</taxon>
        <taxon>Helicobacter</taxon>
    </lineage>
</organism>
<feature type="chain" id="PRO_5004767452" evidence="2">
    <location>
        <begin position="30"/>
        <end position="353"/>
    </location>
</feature>
<reference evidence="3 4" key="1">
    <citation type="journal article" date="2014" name="Genome Announc.">
        <title>Draft genome sequences of six enterohepatic helicobacter species isolated from humans and one from rhesus macaques.</title>
        <authorList>
            <person name="Shen Z."/>
            <person name="Sheh A."/>
            <person name="Young S.K."/>
            <person name="Abouelliel A."/>
            <person name="Ward D.V."/>
            <person name="Earl A.M."/>
            <person name="Fox J.G."/>
        </authorList>
    </citation>
    <scope>NUCLEOTIDE SEQUENCE [LARGE SCALE GENOMIC DNA]</scope>
    <source>
        <strain evidence="3 4">MIT 99-5501</strain>
    </source>
</reference>
<dbReference type="EMBL" id="AZJI01000001">
    <property type="protein sequence ID" value="ETD24735.1"/>
    <property type="molecule type" value="Genomic_DNA"/>
</dbReference>
<keyword evidence="4" id="KW-1185">Reference proteome</keyword>
<dbReference type="InterPro" id="IPR011455">
    <property type="entry name" value="DUF1561"/>
</dbReference>
<evidence type="ECO:0000313" key="3">
    <source>
        <dbReference type="EMBL" id="ETD24735.1"/>
    </source>
</evidence>
<feature type="compositionally biased region" description="Polar residues" evidence="1">
    <location>
        <begin position="63"/>
        <end position="76"/>
    </location>
</feature>
<dbReference type="RefSeq" id="WP_023926737.1">
    <property type="nucleotide sequence ID" value="NZ_KI669454.1"/>
</dbReference>
<sequence>MRNTTKKIAITKILLVISIVAIPMCQNIAAKSQDNSRNTSMRFVDFNALDSASLGNMERKNDTTTNKQNKSKTPQTPLLTMNNFNFDLEAWLPRLVQIVNSTDGSFFSVGVCGTCLLQAYEMAAEILHYGNTPPTQDGYFFNPAPRTNPFTDFRQRHSILYATLVDIVEYYVIPASNPQERFANSARVAYASAISLLPQYNWRFLGYGTTQGEIRQILGQIMQGNVGSLYITSMTHRSSAGVNTHHSVLLVRTSGGVRVIQTNVTGAPDYYLRHIARENATIQSLQESLTQVGVPNSQLIMVGVSQVNGSYTIPFASALSFSDCTGEGDSRRGNARIPSASTLNQCASGRCNQ</sequence>
<protein>
    <submittedName>
        <fullName evidence="3">Uncharacterized protein</fullName>
    </submittedName>
</protein>
<accession>V8CCI4</accession>
<comment type="caution">
    <text evidence="3">The sequence shown here is derived from an EMBL/GenBank/DDBJ whole genome shotgun (WGS) entry which is preliminary data.</text>
</comment>
<dbReference type="PATRIC" id="fig|1357400.3.peg.94"/>
<evidence type="ECO:0000256" key="1">
    <source>
        <dbReference type="SAM" id="MobiDB-lite"/>
    </source>
</evidence>
<dbReference type="Proteomes" id="UP000018731">
    <property type="component" value="Unassembled WGS sequence"/>
</dbReference>
<proteinExistence type="predicted"/>
<dbReference type="eggNOG" id="ENOG5033RPQ">
    <property type="taxonomic scope" value="Bacteria"/>
</dbReference>
<dbReference type="HOGENOM" id="CLU_060717_0_0_7"/>
<name>V8CCI4_9HELI</name>
<dbReference type="Pfam" id="PF07598">
    <property type="entry name" value="DUF1561"/>
    <property type="match status" value="1"/>
</dbReference>
<evidence type="ECO:0000313" key="4">
    <source>
        <dbReference type="Proteomes" id="UP000018731"/>
    </source>
</evidence>
<dbReference type="STRING" id="1357400.HMPREF2086_00068"/>
<feature type="signal peptide" evidence="2">
    <location>
        <begin position="1"/>
        <end position="29"/>
    </location>
</feature>
<keyword evidence="2" id="KW-0732">Signal</keyword>
<dbReference type="AlphaFoldDB" id="V8CCI4"/>
<feature type="region of interest" description="Disordered" evidence="1">
    <location>
        <begin position="55"/>
        <end position="76"/>
    </location>
</feature>
<gene>
    <name evidence="3" type="ORF">HMPREF2086_00068</name>
</gene>
<evidence type="ECO:0000256" key="2">
    <source>
        <dbReference type="SAM" id="SignalP"/>
    </source>
</evidence>